<dbReference type="PANTHER" id="PTHR43794:SF11">
    <property type="entry name" value="AMIDOHYDROLASE-RELATED DOMAIN-CONTAINING PROTEIN"/>
    <property type="match status" value="1"/>
</dbReference>
<dbReference type="SUPFAM" id="SSF51338">
    <property type="entry name" value="Composite domain of metallo-dependent hydrolases"/>
    <property type="match status" value="1"/>
</dbReference>
<dbReference type="InterPro" id="IPR010252">
    <property type="entry name" value="HutF"/>
</dbReference>
<dbReference type="RefSeq" id="WP_217645255.1">
    <property type="nucleotide sequence ID" value="NZ_FOLB01000004.1"/>
</dbReference>
<dbReference type="AlphaFoldDB" id="A0A1I1HGA1"/>
<dbReference type="Gene3D" id="3.20.20.140">
    <property type="entry name" value="Metal-dependent hydrolases"/>
    <property type="match status" value="1"/>
</dbReference>
<dbReference type="PANTHER" id="PTHR43794">
    <property type="entry name" value="AMINOHYDROLASE SSNA-RELATED"/>
    <property type="match status" value="1"/>
</dbReference>
<dbReference type="Gene3D" id="2.30.40.10">
    <property type="entry name" value="Urease, subunit C, domain 1"/>
    <property type="match status" value="1"/>
</dbReference>
<keyword evidence="1" id="KW-0378">Hydrolase</keyword>
<evidence type="ECO:0000259" key="2">
    <source>
        <dbReference type="Pfam" id="PF01979"/>
    </source>
</evidence>
<sequence>MRLRLERALLPTGVADDVVVEIEDGRFTAVTPLGPLVEEGRQARLETTAAEVRVPGLTLPGLANTHSHAFHRALRGRTQVGGGSFWTWREQMYDLAARLDPDTLFTLARATYREMLAAGYTGVAEFHYLHHQPDGRPYADPAAMSRALIAAAADAGIRLTLLPTLYSSSGFGAPLEPGQRRFGHATAAALLELVEQLKDDDTTRIGVAAHSVRAVAPDQLAVLAEAGRLLHVHLSEQRAENDGCLAAYGVTPTRLLADAGALGPRTTVVHATHLTDEDVALLGASGTNVSICATTERDLGDGIGPARRLHAAGCPVTVGSDSQAVVDPFEELRAVEMDERLAAETRGHWTAAELLAAGTDHRALGFGDAGAIEVGRRADLVTLDTASTRTAGTGAGAETAVFAAGAADVTQVLVDGRVTFRRGDEEQGEEQVGRELADAVGRLWP</sequence>
<dbReference type="NCBIfam" id="NF006681">
    <property type="entry name" value="PRK09229.1-2"/>
    <property type="match status" value="1"/>
</dbReference>
<dbReference type="SUPFAM" id="SSF51556">
    <property type="entry name" value="Metallo-dependent hydrolases"/>
    <property type="match status" value="1"/>
</dbReference>
<proteinExistence type="predicted"/>
<dbReference type="InterPro" id="IPR050287">
    <property type="entry name" value="MTA/SAH_deaminase"/>
</dbReference>
<evidence type="ECO:0000313" key="4">
    <source>
        <dbReference type="Proteomes" id="UP000198832"/>
    </source>
</evidence>
<accession>A0A1I1HGA1</accession>
<dbReference type="InterPro" id="IPR006680">
    <property type="entry name" value="Amidohydro-rel"/>
</dbReference>
<feature type="domain" description="Amidohydrolase-related" evidence="2">
    <location>
        <begin position="59"/>
        <end position="418"/>
    </location>
</feature>
<protein>
    <submittedName>
        <fullName evidence="3">Formiminoglutamate deiminase</fullName>
    </submittedName>
</protein>
<name>A0A1I1HGA1_9ACTN</name>
<dbReference type="InterPro" id="IPR011059">
    <property type="entry name" value="Metal-dep_hydrolase_composite"/>
</dbReference>
<dbReference type="EMBL" id="FOLB01000004">
    <property type="protein sequence ID" value="SFC22871.1"/>
    <property type="molecule type" value="Genomic_DNA"/>
</dbReference>
<reference evidence="3 4" key="1">
    <citation type="submission" date="2016-10" db="EMBL/GenBank/DDBJ databases">
        <authorList>
            <person name="de Groot N.N."/>
        </authorList>
    </citation>
    <scope>NUCLEOTIDE SEQUENCE [LARGE SCALE GENOMIC DNA]</scope>
    <source>
        <strain evidence="3 4">CGMCC 1.7056</strain>
    </source>
</reference>
<evidence type="ECO:0000256" key="1">
    <source>
        <dbReference type="ARBA" id="ARBA00022801"/>
    </source>
</evidence>
<dbReference type="InterPro" id="IPR032466">
    <property type="entry name" value="Metal_Hydrolase"/>
</dbReference>
<dbReference type="NCBIfam" id="TIGR02022">
    <property type="entry name" value="hutF"/>
    <property type="match status" value="1"/>
</dbReference>
<dbReference type="STRING" id="574651.SAMN04487968_104311"/>
<dbReference type="GO" id="GO:0016810">
    <property type="term" value="F:hydrolase activity, acting on carbon-nitrogen (but not peptide) bonds"/>
    <property type="evidence" value="ECO:0007669"/>
    <property type="project" value="InterPro"/>
</dbReference>
<keyword evidence="4" id="KW-1185">Reference proteome</keyword>
<organism evidence="3 4">
    <name type="scientific">Nocardioides terrae</name>
    <dbReference type="NCBI Taxonomy" id="574651"/>
    <lineage>
        <taxon>Bacteria</taxon>
        <taxon>Bacillati</taxon>
        <taxon>Actinomycetota</taxon>
        <taxon>Actinomycetes</taxon>
        <taxon>Propionibacteriales</taxon>
        <taxon>Nocardioidaceae</taxon>
        <taxon>Nocardioides</taxon>
    </lineage>
</organism>
<dbReference type="Pfam" id="PF01979">
    <property type="entry name" value="Amidohydro_1"/>
    <property type="match status" value="1"/>
</dbReference>
<dbReference type="Proteomes" id="UP000198832">
    <property type="component" value="Unassembled WGS sequence"/>
</dbReference>
<evidence type="ECO:0000313" key="3">
    <source>
        <dbReference type="EMBL" id="SFC22871.1"/>
    </source>
</evidence>
<gene>
    <name evidence="3" type="ORF">SAMN04487968_104311</name>
</gene>